<accession>A0A6B0ST39</accession>
<dbReference type="Gene3D" id="2.60.40.2130">
    <property type="entry name" value="F-spondin domain"/>
    <property type="match status" value="1"/>
</dbReference>
<dbReference type="RefSeq" id="WP_159527577.1">
    <property type="nucleotide sequence ID" value="NZ_WUUU01000219.1"/>
</dbReference>
<keyword evidence="4" id="KW-1185">Reference proteome</keyword>
<dbReference type="Pfam" id="PF06468">
    <property type="entry name" value="Spond_N"/>
    <property type="match status" value="1"/>
</dbReference>
<dbReference type="Proteomes" id="UP000471521">
    <property type="component" value="Unassembled WGS sequence"/>
</dbReference>
<reference evidence="3 4" key="1">
    <citation type="submission" date="2019-12" db="EMBL/GenBank/DDBJ databases">
        <title>Isolation and characterization of three novel carbon monoxide-oxidizing members of Halobacteria from salione crusts and soils.</title>
        <authorList>
            <person name="Myers M.R."/>
            <person name="King G.M."/>
        </authorList>
    </citation>
    <scope>NUCLEOTIDE SEQUENCE [LARGE SCALE GENOMIC DNA]</scope>
    <source>
        <strain evidence="3 4">PCN9</strain>
    </source>
</reference>
<proteinExistence type="predicted"/>
<dbReference type="InterPro" id="IPR006311">
    <property type="entry name" value="TAT_signal"/>
</dbReference>
<dbReference type="PROSITE" id="PS51318">
    <property type="entry name" value="TAT"/>
    <property type="match status" value="1"/>
</dbReference>
<dbReference type="EMBL" id="WUUU01000219">
    <property type="protein sequence ID" value="MXR22202.1"/>
    <property type="molecule type" value="Genomic_DNA"/>
</dbReference>
<sequence length="281" mass="29392">MPEHTTRRRFLSTAAAVSAATIAGCTGGSDDEETTDEMDEMTTDEQMGTTEDEMTTEDAMSETTTESMSASFTVRVENVSEEDALETMDGGKPVPLSPSAYAVHEGENPLFSRGEAASDHLEALAEDGVASGLAEAAAMDAETADAVAVPVGGDEPGPIGPGEAYEFTVEASDDHRLSLATMFVQSNDLFYAPGADGIPLFEDGEAAHGDVTDAIQLWDAGTEQNQAPGEGGDQAPRQMEAGAGDAEDETVRSLMDVEDGYDYPATEDVIQVTVSPETMDG</sequence>
<dbReference type="OrthoDB" id="201781at2157"/>
<evidence type="ECO:0000259" key="2">
    <source>
        <dbReference type="Pfam" id="PF06468"/>
    </source>
</evidence>
<organism evidence="3 4">
    <name type="scientific">Halobacterium bonnevillei</name>
    <dbReference type="NCBI Taxonomy" id="2692200"/>
    <lineage>
        <taxon>Archaea</taxon>
        <taxon>Methanobacteriati</taxon>
        <taxon>Methanobacteriota</taxon>
        <taxon>Stenosarchaea group</taxon>
        <taxon>Halobacteria</taxon>
        <taxon>Halobacteriales</taxon>
        <taxon>Halobacteriaceae</taxon>
        <taxon>Halobacterium</taxon>
    </lineage>
</organism>
<name>A0A6B0ST39_9EURY</name>
<dbReference type="InterPro" id="IPR009465">
    <property type="entry name" value="Spondin_N"/>
</dbReference>
<feature type="compositionally biased region" description="Acidic residues" evidence="1">
    <location>
        <begin position="29"/>
        <end position="43"/>
    </location>
</feature>
<feature type="domain" description="Spondin" evidence="2">
    <location>
        <begin position="102"/>
        <end position="224"/>
    </location>
</feature>
<protein>
    <recommendedName>
        <fullName evidence="2">Spondin domain-containing protein</fullName>
    </recommendedName>
</protein>
<feature type="compositionally biased region" description="Acidic residues" evidence="1">
    <location>
        <begin position="50"/>
        <end position="60"/>
    </location>
</feature>
<evidence type="ECO:0000313" key="3">
    <source>
        <dbReference type="EMBL" id="MXR22202.1"/>
    </source>
</evidence>
<evidence type="ECO:0000313" key="4">
    <source>
        <dbReference type="Proteomes" id="UP000471521"/>
    </source>
</evidence>
<dbReference type="NCBIfam" id="NF038123">
    <property type="entry name" value="NF038123_dom"/>
    <property type="match status" value="1"/>
</dbReference>
<dbReference type="PROSITE" id="PS51257">
    <property type="entry name" value="PROKAR_LIPOPROTEIN"/>
    <property type="match status" value="1"/>
</dbReference>
<comment type="caution">
    <text evidence="3">The sequence shown here is derived from an EMBL/GenBank/DDBJ whole genome shotgun (WGS) entry which is preliminary data.</text>
</comment>
<dbReference type="AlphaFoldDB" id="A0A6B0ST39"/>
<dbReference type="InterPro" id="IPR038678">
    <property type="entry name" value="Spondin_N_sf"/>
</dbReference>
<evidence type="ECO:0000256" key="1">
    <source>
        <dbReference type="SAM" id="MobiDB-lite"/>
    </source>
</evidence>
<feature type="region of interest" description="Disordered" evidence="1">
    <location>
        <begin position="22"/>
        <end position="69"/>
    </location>
</feature>
<gene>
    <name evidence="3" type="ORF">GRX66_16990</name>
</gene>
<feature type="region of interest" description="Disordered" evidence="1">
    <location>
        <begin position="223"/>
        <end position="250"/>
    </location>
</feature>